<dbReference type="InterPro" id="IPR019775">
    <property type="entry name" value="WD40_repeat_CS"/>
</dbReference>
<organism evidence="4 5">
    <name type="scientific">Punica granatum</name>
    <name type="common">Pomegranate</name>
    <dbReference type="NCBI Taxonomy" id="22663"/>
    <lineage>
        <taxon>Eukaryota</taxon>
        <taxon>Viridiplantae</taxon>
        <taxon>Streptophyta</taxon>
        <taxon>Embryophyta</taxon>
        <taxon>Tracheophyta</taxon>
        <taxon>Spermatophyta</taxon>
        <taxon>Magnoliopsida</taxon>
        <taxon>eudicotyledons</taxon>
        <taxon>Gunneridae</taxon>
        <taxon>Pentapetalae</taxon>
        <taxon>rosids</taxon>
        <taxon>malvids</taxon>
        <taxon>Myrtales</taxon>
        <taxon>Lythraceae</taxon>
        <taxon>Punica</taxon>
    </lineage>
</organism>
<feature type="repeat" description="WD" evidence="3">
    <location>
        <begin position="129"/>
        <end position="162"/>
    </location>
</feature>
<dbReference type="PROSITE" id="PS50082">
    <property type="entry name" value="WD_REPEATS_2"/>
    <property type="match status" value="3"/>
</dbReference>
<reference evidence="4 5" key="1">
    <citation type="submission" date="2017-11" db="EMBL/GenBank/DDBJ databases">
        <title>De-novo sequencing of pomegranate (Punica granatum L.) genome.</title>
        <authorList>
            <person name="Akparov Z."/>
            <person name="Amiraslanov A."/>
            <person name="Hajiyeva S."/>
            <person name="Abbasov M."/>
            <person name="Kaur K."/>
            <person name="Hamwieh A."/>
            <person name="Solovyev V."/>
            <person name="Salamov A."/>
            <person name="Braich B."/>
            <person name="Kosarev P."/>
            <person name="Mahmoud A."/>
            <person name="Hajiyev E."/>
            <person name="Babayeva S."/>
            <person name="Izzatullayeva V."/>
            <person name="Mammadov A."/>
            <person name="Mammadov A."/>
            <person name="Sharifova S."/>
            <person name="Ojaghi J."/>
            <person name="Eynullazada K."/>
            <person name="Bayramov B."/>
            <person name="Abdulazimova A."/>
            <person name="Shahmuradov I."/>
        </authorList>
    </citation>
    <scope>NUCLEOTIDE SEQUENCE [LARGE SCALE GENOMIC DNA]</scope>
    <source>
        <strain evidence="5">cv. AG2017</strain>
        <tissue evidence="4">Leaf</tissue>
    </source>
</reference>
<evidence type="ECO:0000256" key="3">
    <source>
        <dbReference type="PROSITE-ProRule" id="PRU00221"/>
    </source>
</evidence>
<dbReference type="GO" id="GO:0009640">
    <property type="term" value="P:photomorphogenesis"/>
    <property type="evidence" value="ECO:0007669"/>
    <property type="project" value="InterPro"/>
</dbReference>
<protein>
    <submittedName>
        <fullName evidence="4">Uncharacterized protein</fullName>
    </submittedName>
</protein>
<evidence type="ECO:0000313" key="5">
    <source>
        <dbReference type="Proteomes" id="UP000233551"/>
    </source>
</evidence>
<dbReference type="InterPro" id="IPR020472">
    <property type="entry name" value="WD40_PAC1"/>
</dbReference>
<dbReference type="STRING" id="22663.A0A2I0KDM4"/>
<proteinExistence type="predicted"/>
<accession>A0A2I0KDM4</accession>
<gene>
    <name evidence="4" type="ORF">CRG98_013354</name>
</gene>
<dbReference type="PANTHER" id="PTHR44218:SF15">
    <property type="entry name" value="PROTEIN SPA1-RELATED 2"/>
    <property type="match status" value="1"/>
</dbReference>
<comment type="caution">
    <text evidence="4">The sequence shown here is derived from an EMBL/GenBank/DDBJ whole genome shotgun (WGS) entry which is preliminary data.</text>
</comment>
<feature type="repeat" description="WD" evidence="3">
    <location>
        <begin position="43"/>
        <end position="85"/>
    </location>
</feature>
<evidence type="ECO:0000256" key="2">
    <source>
        <dbReference type="ARBA" id="ARBA00022737"/>
    </source>
</evidence>
<feature type="repeat" description="WD" evidence="3">
    <location>
        <begin position="1"/>
        <end position="42"/>
    </location>
</feature>
<dbReference type="InterPro" id="IPR001680">
    <property type="entry name" value="WD40_rpt"/>
</dbReference>
<keyword evidence="5" id="KW-1185">Reference proteome</keyword>
<dbReference type="EMBL" id="PGOL01000682">
    <property type="protein sequence ID" value="PKI66273.1"/>
    <property type="molecule type" value="Genomic_DNA"/>
</dbReference>
<dbReference type="AlphaFoldDB" id="A0A2I0KDM4"/>
<dbReference type="SMART" id="SM00320">
    <property type="entry name" value="WD40"/>
    <property type="match status" value="6"/>
</dbReference>
<evidence type="ECO:0000313" key="4">
    <source>
        <dbReference type="EMBL" id="PKI66273.1"/>
    </source>
</evidence>
<dbReference type="SUPFAM" id="SSF50978">
    <property type="entry name" value="WD40 repeat-like"/>
    <property type="match status" value="1"/>
</dbReference>
<dbReference type="Pfam" id="PF00400">
    <property type="entry name" value="WD40"/>
    <property type="match status" value="3"/>
</dbReference>
<sequence>MSNRSKLSCVCWNNYIRNYLASTDYDGAVKLWDASTGQCFSEYSEHEKRAWSIDFSPVCPTKFASGSDDCSVKLWNISERNCLGTIRNIANVCCVQFSAHSPHLLAFGSADYKSYCYDLRNVRSPWCVLTGHQKAVSYVKFLDSGTILTASTDNSLKLWDLNKTSPSGLSTNACSLTLTGHTNEKNFVGLSVADGYISCGSEKNEVFAYYRSLPMPVTSHKFGSIDPISGKETDDDNGQFVSSVCWKGKSDMLIAANSSGCIKVLQMV</sequence>
<dbReference type="Proteomes" id="UP000233551">
    <property type="component" value="Unassembled WGS sequence"/>
</dbReference>
<dbReference type="PRINTS" id="PR00320">
    <property type="entry name" value="GPROTEINBRPT"/>
</dbReference>
<dbReference type="Gene3D" id="2.130.10.10">
    <property type="entry name" value="YVTN repeat-like/Quinoprotein amine dehydrogenase"/>
    <property type="match status" value="1"/>
</dbReference>
<dbReference type="InterPro" id="IPR044630">
    <property type="entry name" value="SPA1/2/3/4"/>
</dbReference>
<keyword evidence="2" id="KW-0677">Repeat</keyword>
<name>A0A2I0KDM4_PUNGR</name>
<dbReference type="InterPro" id="IPR015943">
    <property type="entry name" value="WD40/YVTN_repeat-like_dom_sf"/>
</dbReference>
<evidence type="ECO:0000256" key="1">
    <source>
        <dbReference type="ARBA" id="ARBA00022574"/>
    </source>
</evidence>
<keyword evidence="1 3" id="KW-0853">WD repeat</keyword>
<dbReference type="PROSITE" id="PS00678">
    <property type="entry name" value="WD_REPEATS_1"/>
    <property type="match status" value="2"/>
</dbReference>
<dbReference type="InterPro" id="IPR036322">
    <property type="entry name" value="WD40_repeat_dom_sf"/>
</dbReference>
<dbReference type="PROSITE" id="PS50294">
    <property type="entry name" value="WD_REPEATS_REGION"/>
    <property type="match status" value="2"/>
</dbReference>
<dbReference type="PANTHER" id="PTHR44218">
    <property type="entry name" value="PROTEIN SPA1-RELATED 2"/>
    <property type="match status" value="1"/>
</dbReference>